<proteinExistence type="inferred from homology"/>
<keyword evidence="7" id="KW-0378">Hydrolase</keyword>
<dbReference type="Pfam" id="PF17862">
    <property type="entry name" value="AAA_lid_3"/>
    <property type="match status" value="1"/>
</dbReference>
<keyword evidence="1 3" id="KW-0547">Nucleotide-binding</keyword>
<dbReference type="STRING" id="268475.A0A0V1HTZ9"/>
<dbReference type="PANTHER" id="PTHR23073">
    <property type="entry name" value="26S PROTEASOME REGULATORY SUBUNIT"/>
    <property type="match status" value="1"/>
</dbReference>
<dbReference type="EMBL" id="JYDP01000027">
    <property type="protein sequence ID" value="KRZ14092.1"/>
    <property type="molecule type" value="Genomic_DNA"/>
</dbReference>
<dbReference type="OrthoDB" id="5810550at2759"/>
<dbReference type="Pfam" id="PF00004">
    <property type="entry name" value="AAA"/>
    <property type="match status" value="1"/>
</dbReference>
<comment type="caution">
    <text evidence="7">The sequence shown here is derived from an EMBL/GenBank/DDBJ whole genome shotgun (WGS) entry which is preliminary data.</text>
</comment>
<keyword evidence="8" id="KW-1185">Reference proteome</keyword>
<sequence length="383" mass="43800">MLELLTQMDGFKVNENIRVIAATNRPDVLDPALTRSGRFDRKVELPLPNEKARVQIMQIYAQKMNVSPKVNFEELARCTDDFNGAQCKAVVTEAGMVALHTKLTRVAAVDSKQFTCKSGRACTTTVPSATQTPAYNLVREMSAVFGTEWNEKHPDDRSDLRSWKPADEEKMYVFIGLLIIVGVYKSSDESVYELWSLNNGKPIFRSVMSETRFQNLLRFCQFDDSGTRAARLKFDKLAAFRDFWTMFQTNLKNLYKPSTFLTVDEQFVSTSERSRFRQYIPCKAGKCGIKIFWCCDAITSYPLAGEINVGRQPSQEVPMDAADRVKRIPLDEDLLANKTTIFTMVCYILKRNKCVLLMSTMHHDDTTREDQEGKPFATKQKRY</sequence>
<keyword evidence="7" id="KW-0645">Protease</keyword>
<dbReference type="SUPFAM" id="SSF52540">
    <property type="entry name" value="P-loop containing nucleoside triphosphate hydrolases"/>
    <property type="match status" value="1"/>
</dbReference>
<evidence type="ECO:0000259" key="5">
    <source>
        <dbReference type="Pfam" id="PF13843"/>
    </source>
</evidence>
<evidence type="ECO:0000313" key="7">
    <source>
        <dbReference type="EMBL" id="KRZ14092.1"/>
    </source>
</evidence>
<dbReference type="InterPro" id="IPR050221">
    <property type="entry name" value="26S_Proteasome_ATPase"/>
</dbReference>
<dbReference type="PROSITE" id="PS00674">
    <property type="entry name" value="AAA"/>
    <property type="match status" value="1"/>
</dbReference>
<dbReference type="Proteomes" id="UP000055024">
    <property type="component" value="Unassembled WGS sequence"/>
</dbReference>
<feature type="domain" description="PiggyBac transposable element-derived protein" evidence="5">
    <location>
        <begin position="156"/>
        <end position="356"/>
    </location>
</feature>
<dbReference type="InterPro" id="IPR029526">
    <property type="entry name" value="PGBD"/>
</dbReference>
<organism evidence="7 8">
    <name type="scientific">Trichinella zimbabwensis</name>
    <dbReference type="NCBI Taxonomy" id="268475"/>
    <lineage>
        <taxon>Eukaryota</taxon>
        <taxon>Metazoa</taxon>
        <taxon>Ecdysozoa</taxon>
        <taxon>Nematoda</taxon>
        <taxon>Enoplea</taxon>
        <taxon>Dorylaimia</taxon>
        <taxon>Trichinellida</taxon>
        <taxon>Trichinellidae</taxon>
        <taxon>Trichinella</taxon>
    </lineage>
</organism>
<dbReference type="InterPro" id="IPR027417">
    <property type="entry name" value="P-loop_NTPase"/>
</dbReference>
<reference evidence="7 8" key="1">
    <citation type="submission" date="2015-01" db="EMBL/GenBank/DDBJ databases">
        <title>Evolution of Trichinella species and genotypes.</title>
        <authorList>
            <person name="Korhonen P.K."/>
            <person name="Edoardo P."/>
            <person name="Giuseppe L.R."/>
            <person name="Gasser R.B."/>
        </authorList>
    </citation>
    <scope>NUCLEOTIDE SEQUENCE [LARGE SCALE GENOMIC DNA]</scope>
    <source>
        <strain evidence="7">ISS1029</strain>
    </source>
</reference>
<evidence type="ECO:0000256" key="2">
    <source>
        <dbReference type="ARBA" id="ARBA00022840"/>
    </source>
</evidence>
<dbReference type="GO" id="GO:0008233">
    <property type="term" value="F:peptidase activity"/>
    <property type="evidence" value="ECO:0007669"/>
    <property type="project" value="UniProtKB-KW"/>
</dbReference>
<dbReference type="InterPro" id="IPR041569">
    <property type="entry name" value="AAA_lid_3"/>
</dbReference>
<evidence type="ECO:0000313" key="8">
    <source>
        <dbReference type="Proteomes" id="UP000055024"/>
    </source>
</evidence>
<evidence type="ECO:0000259" key="4">
    <source>
        <dbReference type="Pfam" id="PF00004"/>
    </source>
</evidence>
<dbReference type="GO" id="GO:0006508">
    <property type="term" value="P:proteolysis"/>
    <property type="evidence" value="ECO:0007669"/>
    <property type="project" value="UniProtKB-KW"/>
</dbReference>
<dbReference type="GO" id="GO:0016887">
    <property type="term" value="F:ATP hydrolysis activity"/>
    <property type="evidence" value="ECO:0007669"/>
    <property type="project" value="InterPro"/>
</dbReference>
<accession>A0A0V1HTZ9</accession>
<dbReference type="Pfam" id="PF13843">
    <property type="entry name" value="DDE_Tnp_1_7"/>
    <property type="match status" value="1"/>
</dbReference>
<dbReference type="GO" id="GO:0005524">
    <property type="term" value="F:ATP binding"/>
    <property type="evidence" value="ECO:0007669"/>
    <property type="project" value="UniProtKB-KW"/>
</dbReference>
<keyword evidence="2 3" id="KW-0067">ATP-binding</keyword>
<evidence type="ECO:0000256" key="1">
    <source>
        <dbReference type="ARBA" id="ARBA00022741"/>
    </source>
</evidence>
<protein>
    <submittedName>
        <fullName evidence="7">26S protease regulatory subunit 6A</fullName>
    </submittedName>
</protein>
<name>A0A0V1HTZ9_9BILA</name>
<gene>
    <name evidence="7" type="primary">Psmc3</name>
    <name evidence="7" type="ORF">T11_1934</name>
</gene>
<dbReference type="AlphaFoldDB" id="A0A0V1HTZ9"/>
<feature type="domain" description="AAA ATPase AAA+ lid" evidence="6">
    <location>
        <begin position="70"/>
        <end position="106"/>
    </location>
</feature>
<evidence type="ECO:0000259" key="6">
    <source>
        <dbReference type="Pfam" id="PF17862"/>
    </source>
</evidence>
<dbReference type="Gene3D" id="1.10.8.60">
    <property type="match status" value="1"/>
</dbReference>
<feature type="domain" description="ATPase AAA-type core" evidence="4">
    <location>
        <begin position="3"/>
        <end position="47"/>
    </location>
</feature>
<comment type="similarity">
    <text evidence="3">Belongs to the AAA ATPase family.</text>
</comment>
<dbReference type="InterPro" id="IPR003960">
    <property type="entry name" value="ATPase_AAA_CS"/>
</dbReference>
<evidence type="ECO:0000256" key="3">
    <source>
        <dbReference type="RuleBase" id="RU003651"/>
    </source>
</evidence>
<dbReference type="InterPro" id="IPR003959">
    <property type="entry name" value="ATPase_AAA_core"/>
</dbReference>
<dbReference type="Gene3D" id="3.40.50.300">
    <property type="entry name" value="P-loop containing nucleotide triphosphate hydrolases"/>
    <property type="match status" value="1"/>
</dbReference>